<dbReference type="EMBL" id="NKXS01004260">
    <property type="protein sequence ID" value="PIN06977.1"/>
    <property type="molecule type" value="Genomic_DNA"/>
</dbReference>
<sequence>MPRAPLPGYKKNTRCRITQIHCELWEQEHLKWELRDCREAAKPYTCIDTGIKGRVTDYFGSFISVERGYGNNIKLDNKNFTNLN</sequence>
<comment type="caution">
    <text evidence="1">The sequence shown here is derived from an EMBL/GenBank/DDBJ whole genome shotgun (WGS) entry which is preliminary data.</text>
</comment>
<organism evidence="1 2">
    <name type="scientific">Handroanthus impetiginosus</name>
    <dbReference type="NCBI Taxonomy" id="429701"/>
    <lineage>
        <taxon>Eukaryota</taxon>
        <taxon>Viridiplantae</taxon>
        <taxon>Streptophyta</taxon>
        <taxon>Embryophyta</taxon>
        <taxon>Tracheophyta</taxon>
        <taxon>Spermatophyta</taxon>
        <taxon>Magnoliopsida</taxon>
        <taxon>eudicotyledons</taxon>
        <taxon>Gunneridae</taxon>
        <taxon>Pentapetalae</taxon>
        <taxon>asterids</taxon>
        <taxon>lamiids</taxon>
        <taxon>Lamiales</taxon>
        <taxon>Bignoniaceae</taxon>
        <taxon>Crescentiina</taxon>
        <taxon>Tabebuia alliance</taxon>
        <taxon>Handroanthus</taxon>
    </lineage>
</organism>
<accession>A0A2G9GNU9</accession>
<evidence type="ECO:0000313" key="2">
    <source>
        <dbReference type="Proteomes" id="UP000231279"/>
    </source>
</evidence>
<gene>
    <name evidence="1" type="ORF">CDL12_20465</name>
</gene>
<name>A0A2G9GNU9_9LAMI</name>
<protein>
    <submittedName>
        <fullName evidence="1">Uncharacterized protein</fullName>
    </submittedName>
</protein>
<reference evidence="2" key="1">
    <citation type="journal article" date="2018" name="Gigascience">
        <title>Genome assembly of the Pink Ipe (Handroanthus impetiginosus, Bignoniaceae), a highly valued, ecologically keystone Neotropical timber forest tree.</title>
        <authorList>
            <person name="Silva-Junior O.B."/>
            <person name="Grattapaglia D."/>
            <person name="Novaes E."/>
            <person name="Collevatti R.G."/>
        </authorList>
    </citation>
    <scope>NUCLEOTIDE SEQUENCE [LARGE SCALE GENOMIC DNA]</scope>
    <source>
        <strain evidence="2">cv. UFG-1</strain>
    </source>
</reference>
<dbReference type="Proteomes" id="UP000231279">
    <property type="component" value="Unassembled WGS sequence"/>
</dbReference>
<keyword evidence="2" id="KW-1185">Reference proteome</keyword>
<dbReference type="AlphaFoldDB" id="A0A2G9GNU9"/>
<proteinExistence type="predicted"/>
<evidence type="ECO:0000313" key="1">
    <source>
        <dbReference type="EMBL" id="PIN06977.1"/>
    </source>
</evidence>